<dbReference type="Gene3D" id="3.40.50.620">
    <property type="entry name" value="HUPs"/>
    <property type="match status" value="1"/>
</dbReference>
<dbReference type="InterPro" id="IPR002500">
    <property type="entry name" value="PAPS_reduct_dom"/>
</dbReference>
<feature type="domain" description="Phosphoadenosine phosphosulphate reductase" evidence="1">
    <location>
        <begin position="42"/>
        <end position="106"/>
    </location>
</feature>
<reference evidence="2 3" key="1">
    <citation type="submission" date="2022-06" db="EMBL/GenBank/DDBJ databases">
        <title>Isolation of gut microbiota from human fecal samples.</title>
        <authorList>
            <person name="Pamer E.G."/>
            <person name="Barat B."/>
            <person name="Waligurski E."/>
            <person name="Medina S."/>
            <person name="Paddock L."/>
            <person name="Mostad J."/>
        </authorList>
    </citation>
    <scope>NUCLEOTIDE SEQUENCE [LARGE SCALE GENOMIC DNA]</scope>
    <source>
        <strain evidence="2 3">DFI.7.95</strain>
    </source>
</reference>
<evidence type="ECO:0000259" key="1">
    <source>
        <dbReference type="Pfam" id="PF01507"/>
    </source>
</evidence>
<accession>A0ABT1SET3</accession>
<organism evidence="2 3">
    <name type="scientific">Tissierella carlieri</name>
    <dbReference type="NCBI Taxonomy" id="689904"/>
    <lineage>
        <taxon>Bacteria</taxon>
        <taxon>Bacillati</taxon>
        <taxon>Bacillota</taxon>
        <taxon>Tissierellia</taxon>
        <taxon>Tissierellales</taxon>
        <taxon>Tissierellaceae</taxon>
        <taxon>Tissierella</taxon>
    </lineage>
</organism>
<dbReference type="Proteomes" id="UP001524478">
    <property type="component" value="Unassembled WGS sequence"/>
</dbReference>
<evidence type="ECO:0000313" key="3">
    <source>
        <dbReference type="Proteomes" id="UP001524478"/>
    </source>
</evidence>
<dbReference type="InterPro" id="IPR014729">
    <property type="entry name" value="Rossmann-like_a/b/a_fold"/>
</dbReference>
<feature type="domain" description="Phosphoadenosine phosphosulphate reductase" evidence="1">
    <location>
        <begin position="140"/>
        <end position="246"/>
    </location>
</feature>
<dbReference type="Pfam" id="PF01507">
    <property type="entry name" value="PAPS_reduct"/>
    <property type="match status" value="2"/>
</dbReference>
<dbReference type="PANTHER" id="PTHR43196">
    <property type="entry name" value="SULFATE ADENYLYLTRANSFERASE SUBUNIT 2"/>
    <property type="match status" value="1"/>
</dbReference>
<dbReference type="SUPFAM" id="SSF52402">
    <property type="entry name" value="Adenine nucleotide alpha hydrolases-like"/>
    <property type="match status" value="1"/>
</dbReference>
<evidence type="ECO:0000313" key="2">
    <source>
        <dbReference type="EMBL" id="MCQ4924995.1"/>
    </source>
</evidence>
<dbReference type="EMBL" id="JANGAC010000017">
    <property type="protein sequence ID" value="MCQ4924995.1"/>
    <property type="molecule type" value="Genomic_DNA"/>
</dbReference>
<gene>
    <name evidence="2" type="ORF">NE686_17980</name>
</gene>
<dbReference type="RefSeq" id="WP_256312587.1">
    <property type="nucleotide sequence ID" value="NZ_JANGAC010000017.1"/>
</dbReference>
<name>A0ABT1SET3_9FIRM</name>
<sequence>MTIRARNLNILRQLQGAPLDHKIDFTIERLKRYYGGGNGSYISFSGGKDSMVLLDIVRRNKIGINPVFIDTGLEYPEVREIGYKYAFEVIKPKMTFKQVLDTYGYPVISKSQAMAIRKLTTQNLSEEYKNKLLHGDERGTAGKLSNKWHYLLEAPFKISEQCCDVMKKRPAHEFVKRILKENRVVLTAITAEMAEESMNRQNQYVKSGCFQNNQYPKFTPMGFWTEQDVLEYIYRYELPIASIYGDIKKDWMGKYYLTGVKRTGCIYCMLGVHLEPQPNRFQLMHDTHPKLYDYCINKLELGKIMDYIEVDYKPYGAVVEQNDGQLRIIA</sequence>
<dbReference type="PANTHER" id="PTHR43196:SF2">
    <property type="entry name" value="PHOSPHOADENOSINE PHOSPHOSULFATE REDUCTASE"/>
    <property type="match status" value="1"/>
</dbReference>
<comment type="caution">
    <text evidence="2">The sequence shown here is derived from an EMBL/GenBank/DDBJ whole genome shotgun (WGS) entry which is preliminary data.</text>
</comment>
<proteinExistence type="predicted"/>
<keyword evidence="3" id="KW-1185">Reference proteome</keyword>
<dbReference type="InterPro" id="IPR050128">
    <property type="entry name" value="Sulfate_adenylyltrnsfr_sub2"/>
</dbReference>
<protein>
    <submittedName>
        <fullName evidence="2">Phosphoadenosine phosphosulfate reductase family protein</fullName>
    </submittedName>
</protein>